<comment type="caution">
    <text evidence="2">The sequence shown here is derived from an EMBL/GenBank/DDBJ whole genome shotgun (WGS) entry which is preliminary data.</text>
</comment>
<evidence type="ECO:0000313" key="3">
    <source>
        <dbReference type="Proteomes" id="UP000221165"/>
    </source>
</evidence>
<dbReference type="VEuPathDB" id="ToxoDB:CSUI_006052"/>
<feature type="non-terminal residue" evidence="2">
    <location>
        <position position="1"/>
    </location>
</feature>
<sequence length="77" mass="8427">CLAGPASSRYRTVSYGTGRPRATRRHRALPLWPVVSAAYHRVAVAAHRLSISRLSTAGFGGHITRDRRCVLDLVGML</sequence>
<evidence type="ECO:0000313" key="2">
    <source>
        <dbReference type="EMBL" id="PHJ20111.1"/>
    </source>
</evidence>
<dbReference type="RefSeq" id="XP_067921802.1">
    <property type="nucleotide sequence ID" value="XM_068066217.1"/>
</dbReference>
<proteinExistence type="predicted"/>
<gene>
    <name evidence="2" type="ORF">CSUI_006052</name>
</gene>
<dbReference type="AlphaFoldDB" id="A0A2C6K2N9"/>
<dbReference type="GeneID" id="94429428"/>
<feature type="region of interest" description="Disordered" evidence="1">
    <location>
        <begin position="1"/>
        <end position="21"/>
    </location>
</feature>
<name>A0A2C6K2N9_9APIC</name>
<organism evidence="2 3">
    <name type="scientific">Cystoisospora suis</name>
    <dbReference type="NCBI Taxonomy" id="483139"/>
    <lineage>
        <taxon>Eukaryota</taxon>
        <taxon>Sar</taxon>
        <taxon>Alveolata</taxon>
        <taxon>Apicomplexa</taxon>
        <taxon>Conoidasida</taxon>
        <taxon>Coccidia</taxon>
        <taxon>Eucoccidiorida</taxon>
        <taxon>Eimeriorina</taxon>
        <taxon>Sarcocystidae</taxon>
        <taxon>Cystoisospora</taxon>
    </lineage>
</organism>
<accession>A0A2C6K2N9</accession>
<protein>
    <submittedName>
        <fullName evidence="2">Uncharacterized protein</fullName>
    </submittedName>
</protein>
<dbReference type="Proteomes" id="UP000221165">
    <property type="component" value="Unassembled WGS sequence"/>
</dbReference>
<evidence type="ECO:0000256" key="1">
    <source>
        <dbReference type="SAM" id="MobiDB-lite"/>
    </source>
</evidence>
<dbReference type="EMBL" id="MIGC01003020">
    <property type="protein sequence ID" value="PHJ20111.1"/>
    <property type="molecule type" value="Genomic_DNA"/>
</dbReference>
<reference evidence="2 3" key="1">
    <citation type="journal article" date="2017" name="Int. J. Parasitol.">
        <title>The genome of the protozoan parasite Cystoisospora suis and a reverse vaccinology approach to identify vaccine candidates.</title>
        <authorList>
            <person name="Palmieri N."/>
            <person name="Shrestha A."/>
            <person name="Ruttkowski B."/>
            <person name="Beck T."/>
            <person name="Vogl C."/>
            <person name="Tomley F."/>
            <person name="Blake D.P."/>
            <person name="Joachim A."/>
        </authorList>
    </citation>
    <scope>NUCLEOTIDE SEQUENCE [LARGE SCALE GENOMIC DNA]</scope>
    <source>
        <strain evidence="2 3">Wien I</strain>
    </source>
</reference>
<keyword evidence="3" id="KW-1185">Reference proteome</keyword>